<protein>
    <submittedName>
        <fullName evidence="2">Uncharacterized protein</fullName>
    </submittedName>
</protein>
<accession>A0A0B2AR06</accession>
<feature type="transmembrane region" description="Helical" evidence="1">
    <location>
        <begin position="39"/>
        <end position="56"/>
    </location>
</feature>
<feature type="transmembrane region" description="Helical" evidence="1">
    <location>
        <begin position="6"/>
        <end position="27"/>
    </location>
</feature>
<keyword evidence="3" id="KW-1185">Reference proteome</keyword>
<keyword evidence="1" id="KW-0472">Membrane</keyword>
<dbReference type="RefSeq" id="WP_043120883.1">
    <property type="nucleotide sequence ID" value="NZ_JTDL01000079.1"/>
</dbReference>
<sequence>MFANGFIVTALLCLSGAAALACAVQVFRARSGLARVDESGRFLIAATVLGIGAGWARFAPMLVGAVLAAVLLWFVARIGLGLRGTGAEDRSGTGTAAFRSLITLSAGWVLISVARDGVSATHHPANQLGVIILDLLAAVVLLITAIGWVLATFAVPAESKDIRVPRSTGITEALLAAALAVAFFAIA</sequence>
<dbReference type="OrthoDB" id="4950922at2"/>
<name>A0A0B2AR06_9MICC</name>
<comment type="caution">
    <text evidence="2">The sequence shown here is derived from an EMBL/GenBank/DDBJ whole genome shotgun (WGS) entry which is preliminary data.</text>
</comment>
<evidence type="ECO:0000313" key="2">
    <source>
        <dbReference type="EMBL" id="KHL04409.1"/>
    </source>
</evidence>
<dbReference type="Proteomes" id="UP000030982">
    <property type="component" value="Unassembled WGS sequence"/>
</dbReference>
<dbReference type="EMBL" id="JTDL01000079">
    <property type="protein sequence ID" value="KHL04409.1"/>
    <property type="molecule type" value="Genomic_DNA"/>
</dbReference>
<evidence type="ECO:0000313" key="3">
    <source>
        <dbReference type="Proteomes" id="UP000030982"/>
    </source>
</evidence>
<gene>
    <name evidence="2" type="ORF">LK10_05825</name>
</gene>
<organism evidence="2 3">
    <name type="scientific">Sinomonas humi</name>
    <dbReference type="NCBI Taxonomy" id="1338436"/>
    <lineage>
        <taxon>Bacteria</taxon>
        <taxon>Bacillati</taxon>
        <taxon>Actinomycetota</taxon>
        <taxon>Actinomycetes</taxon>
        <taxon>Micrococcales</taxon>
        <taxon>Micrococcaceae</taxon>
        <taxon>Sinomonas</taxon>
    </lineage>
</organism>
<evidence type="ECO:0000256" key="1">
    <source>
        <dbReference type="SAM" id="Phobius"/>
    </source>
</evidence>
<keyword evidence="1" id="KW-0812">Transmembrane</keyword>
<reference evidence="2 3" key="1">
    <citation type="submission" date="2014-09" db="EMBL/GenBank/DDBJ databases">
        <title>Genome sequence of Sinomonas sp. MUSC 117.</title>
        <authorList>
            <person name="Lee L.-H."/>
        </authorList>
    </citation>
    <scope>NUCLEOTIDE SEQUENCE [LARGE SCALE GENOMIC DNA]</scope>
    <source>
        <strain evidence="2 3">MUSC 117</strain>
    </source>
</reference>
<feature type="transmembrane region" description="Helical" evidence="1">
    <location>
        <begin position="167"/>
        <end position="186"/>
    </location>
</feature>
<feature type="transmembrane region" description="Helical" evidence="1">
    <location>
        <begin position="92"/>
        <end position="111"/>
    </location>
</feature>
<feature type="transmembrane region" description="Helical" evidence="1">
    <location>
        <begin position="62"/>
        <end position="80"/>
    </location>
</feature>
<feature type="transmembrane region" description="Helical" evidence="1">
    <location>
        <begin position="131"/>
        <end position="155"/>
    </location>
</feature>
<keyword evidence="1" id="KW-1133">Transmembrane helix</keyword>
<dbReference type="AlphaFoldDB" id="A0A0B2AR06"/>
<proteinExistence type="predicted"/>